<dbReference type="Proteomes" id="UP000521943">
    <property type="component" value="Unassembled WGS sequence"/>
</dbReference>
<feature type="compositionally biased region" description="Basic residues" evidence="1">
    <location>
        <begin position="606"/>
        <end position="616"/>
    </location>
</feature>
<comment type="caution">
    <text evidence="2">The sequence shown here is derived from an EMBL/GenBank/DDBJ whole genome shotgun (WGS) entry which is preliminary data.</text>
</comment>
<accession>A0A8H6IH15</accession>
<gene>
    <name evidence="2" type="ORF">DFP72DRAFT_870967</name>
</gene>
<feature type="compositionally biased region" description="Low complexity" evidence="1">
    <location>
        <begin position="167"/>
        <end position="178"/>
    </location>
</feature>
<evidence type="ECO:0000256" key="1">
    <source>
        <dbReference type="SAM" id="MobiDB-lite"/>
    </source>
</evidence>
<keyword evidence="3" id="KW-1185">Reference proteome</keyword>
<feature type="region of interest" description="Disordered" evidence="1">
    <location>
        <begin position="139"/>
        <end position="201"/>
    </location>
</feature>
<name>A0A8H6IH15_9AGAR</name>
<feature type="compositionally biased region" description="Polar residues" evidence="1">
    <location>
        <begin position="429"/>
        <end position="441"/>
    </location>
</feature>
<dbReference type="EMBL" id="JACGCI010000004">
    <property type="protein sequence ID" value="KAF6764167.1"/>
    <property type="molecule type" value="Genomic_DNA"/>
</dbReference>
<evidence type="ECO:0000313" key="3">
    <source>
        <dbReference type="Proteomes" id="UP000521943"/>
    </source>
</evidence>
<dbReference type="OrthoDB" id="10505164at2759"/>
<feature type="compositionally biased region" description="Acidic residues" evidence="1">
    <location>
        <begin position="460"/>
        <end position="484"/>
    </location>
</feature>
<feature type="compositionally biased region" description="Pro residues" evidence="1">
    <location>
        <begin position="296"/>
        <end position="311"/>
    </location>
</feature>
<evidence type="ECO:0000313" key="2">
    <source>
        <dbReference type="EMBL" id="KAF6764167.1"/>
    </source>
</evidence>
<feature type="compositionally biased region" description="Low complexity" evidence="1">
    <location>
        <begin position="312"/>
        <end position="322"/>
    </location>
</feature>
<organism evidence="2 3">
    <name type="scientific">Ephemerocybe angulata</name>
    <dbReference type="NCBI Taxonomy" id="980116"/>
    <lineage>
        <taxon>Eukaryota</taxon>
        <taxon>Fungi</taxon>
        <taxon>Dikarya</taxon>
        <taxon>Basidiomycota</taxon>
        <taxon>Agaricomycotina</taxon>
        <taxon>Agaricomycetes</taxon>
        <taxon>Agaricomycetidae</taxon>
        <taxon>Agaricales</taxon>
        <taxon>Agaricineae</taxon>
        <taxon>Psathyrellaceae</taxon>
        <taxon>Ephemerocybe</taxon>
    </lineage>
</organism>
<feature type="compositionally biased region" description="Acidic residues" evidence="1">
    <location>
        <begin position="145"/>
        <end position="154"/>
    </location>
</feature>
<feature type="region of interest" description="Disordered" evidence="1">
    <location>
        <begin position="228"/>
        <end position="345"/>
    </location>
</feature>
<protein>
    <submittedName>
        <fullName evidence="2">Uncharacterized protein</fullName>
    </submittedName>
</protein>
<reference evidence="2 3" key="1">
    <citation type="submission" date="2020-07" db="EMBL/GenBank/DDBJ databases">
        <title>Comparative genomics of pyrophilous fungi reveals a link between fire events and developmental genes.</title>
        <authorList>
            <consortium name="DOE Joint Genome Institute"/>
            <person name="Steindorff A.S."/>
            <person name="Carver A."/>
            <person name="Calhoun S."/>
            <person name="Stillman K."/>
            <person name="Liu H."/>
            <person name="Lipzen A."/>
            <person name="Pangilinan J."/>
            <person name="Labutti K."/>
            <person name="Bruns T.D."/>
            <person name="Grigoriev I.V."/>
        </authorList>
    </citation>
    <scope>NUCLEOTIDE SEQUENCE [LARGE SCALE GENOMIC DNA]</scope>
    <source>
        <strain evidence="2 3">CBS 144469</strain>
    </source>
</reference>
<sequence>MVHEQCGQRAKPSCWPALLFSTRIQSTTGKARPSVLRCVLVLPIKSRPFYHGISQFVRLSPKRQTPSFRVFSLLHTLLCFLVVNNNSSLVIMSKAESSGMGKKNLASEEVECGPPTMEERVRMRRKAEKLHAALSDFLGYNTNNSDEDVDEPAGEVEPKSALQDVEQSGSQSSQRSSSKGALAHILNPSPPPPTTEEKGKWRMVHDAATYRKIEAEVERLLASVSTLPTVASATPRSQQPQASTDMPSGSGSQVEAAPKPVPGSLVAPVSPERTAPPSPVHSSDSESHSSDFPFPAAQPQPPRLPPSPNPTSPTTTLSNSPTVPDSNQERELEPRLQVGSGDRANALASLATDSWGDSYGASLFVDTPPAQPSEGELGSLQRADTLGIDIGADGEPYPGQRPRPRERTLPLSSSDDTVLLAGDDGAPVASTSSLTQPTNLLPSRKRKRAIEDATASTLELDADVDEGAGEDSEDDLGEDEDDEDVLRQTRQRARHAQHRDFESSDPRSPPRSQEVGLISFTDMGMPPLSSDHPYQPMSLPPNQMALFQNASYPVEPSNARRAGRPVVTGGQRGGARVVGGRDSRVGGPSAHPASAPSDERTDKTSGKGKGRGGRGH</sequence>
<feature type="compositionally biased region" description="Polar residues" evidence="1">
    <location>
        <begin position="228"/>
        <end position="253"/>
    </location>
</feature>
<feature type="region of interest" description="Disordered" evidence="1">
    <location>
        <begin position="357"/>
        <end position="616"/>
    </location>
</feature>
<dbReference type="AlphaFoldDB" id="A0A8H6IH15"/>
<proteinExistence type="predicted"/>